<reference evidence="3 4" key="2">
    <citation type="submission" date="2016-06" db="EMBL/GenBank/DDBJ databases">
        <title>Pedobacter psychrophilus sp. nov., isolated from Antarctic fragmentary rock.</title>
        <authorList>
            <person name="Svec P."/>
        </authorList>
    </citation>
    <scope>NUCLEOTIDE SEQUENCE [LARGE SCALE GENOMIC DNA]</scope>
    <source>
        <strain evidence="3 4">CCM 8644</strain>
    </source>
</reference>
<keyword evidence="1" id="KW-0812">Transmembrane</keyword>
<reference evidence="3 4" key="1">
    <citation type="submission" date="2016-04" db="EMBL/GenBank/DDBJ databases">
        <authorList>
            <person name="Evans L.H."/>
            <person name="Alamgir A."/>
            <person name="Owens N."/>
            <person name="Weber N.D."/>
            <person name="Virtaneva K."/>
            <person name="Barbian K."/>
            <person name="Babar A."/>
            <person name="Rosenke K."/>
        </authorList>
    </citation>
    <scope>NUCLEOTIDE SEQUENCE [LARGE SCALE GENOMIC DNA]</scope>
    <source>
        <strain evidence="3 4">CCM 8644</strain>
    </source>
</reference>
<keyword evidence="4" id="KW-1185">Reference proteome</keyword>
<dbReference type="Pfam" id="PF13548">
    <property type="entry name" value="DUF4126"/>
    <property type="match status" value="1"/>
</dbReference>
<comment type="caution">
    <text evidence="3">The sequence shown here is derived from an EMBL/GenBank/DDBJ whole genome shotgun (WGS) entry which is preliminary data.</text>
</comment>
<feature type="domain" description="DUF4126" evidence="2">
    <location>
        <begin position="15"/>
        <end position="138"/>
    </location>
</feature>
<keyword evidence="1" id="KW-0472">Membrane</keyword>
<evidence type="ECO:0000313" key="4">
    <source>
        <dbReference type="Proteomes" id="UP000078459"/>
    </source>
</evidence>
<dbReference type="InterPro" id="IPR025196">
    <property type="entry name" value="DUF4126"/>
</dbReference>
<protein>
    <recommendedName>
        <fullName evidence="2">DUF4126 domain-containing protein</fullName>
    </recommendedName>
</protein>
<evidence type="ECO:0000313" key="3">
    <source>
        <dbReference type="EMBL" id="OAQ40726.1"/>
    </source>
</evidence>
<dbReference type="EMBL" id="LWHJ01000022">
    <property type="protein sequence ID" value="OAQ40726.1"/>
    <property type="molecule type" value="Genomic_DNA"/>
</dbReference>
<gene>
    <name evidence="3" type="ORF">A5893_07240</name>
</gene>
<evidence type="ECO:0000256" key="1">
    <source>
        <dbReference type="SAM" id="Phobius"/>
    </source>
</evidence>
<organism evidence="3 4">
    <name type="scientific">Pedobacter psychrophilus</name>
    <dbReference type="NCBI Taxonomy" id="1826909"/>
    <lineage>
        <taxon>Bacteria</taxon>
        <taxon>Pseudomonadati</taxon>
        <taxon>Bacteroidota</taxon>
        <taxon>Sphingobacteriia</taxon>
        <taxon>Sphingobacteriales</taxon>
        <taxon>Sphingobacteriaceae</taxon>
        <taxon>Pedobacter</taxon>
    </lineage>
</organism>
<feature type="transmembrane region" description="Helical" evidence="1">
    <location>
        <begin position="12"/>
        <end position="32"/>
    </location>
</feature>
<keyword evidence="1" id="KW-1133">Transmembrane helix</keyword>
<dbReference type="STRING" id="1826909.A5893_07240"/>
<dbReference type="AlphaFoldDB" id="A0A179DI35"/>
<evidence type="ECO:0000259" key="2">
    <source>
        <dbReference type="Pfam" id="PF13548"/>
    </source>
</evidence>
<sequence length="160" mass="17188">MLKHHDDMKSPLIKTLVLGMSAGMRTMVPLSIMSTNFHKNKQINLKNSKFNFIQTGVVSTLLDMAALGELAGDKNPNIPDRTEAMGVIGRALSGAFVGATIYKASFRNPVNGAVIGAISAVASTFIFFHLRKSLAKKTHNDKILGMAEDALAFTAGKVLK</sequence>
<feature type="transmembrane region" description="Helical" evidence="1">
    <location>
        <begin position="110"/>
        <end position="130"/>
    </location>
</feature>
<proteinExistence type="predicted"/>
<accession>A0A179DI35</accession>
<feature type="transmembrane region" description="Helical" evidence="1">
    <location>
        <begin position="52"/>
        <end position="72"/>
    </location>
</feature>
<name>A0A179DI35_9SPHI</name>
<dbReference type="Proteomes" id="UP000078459">
    <property type="component" value="Unassembled WGS sequence"/>
</dbReference>